<dbReference type="GO" id="GO:0000287">
    <property type="term" value="F:magnesium ion binding"/>
    <property type="evidence" value="ECO:0007669"/>
    <property type="project" value="UniProtKB-UniRule"/>
</dbReference>
<evidence type="ECO:0000256" key="17">
    <source>
        <dbReference type="SAM" id="MobiDB-lite"/>
    </source>
</evidence>
<dbReference type="FunFam" id="3.40.50.1000:FF:000014">
    <property type="entry name" value="Phospholipid-transporting ATPase"/>
    <property type="match status" value="1"/>
</dbReference>
<dbReference type="NCBIfam" id="TIGR01652">
    <property type="entry name" value="ATPase-Plipid"/>
    <property type="match status" value="1"/>
</dbReference>
<dbReference type="EMBL" id="KI913205">
    <property type="protein sequence ID" value="ETV66877.1"/>
    <property type="molecule type" value="Genomic_DNA"/>
</dbReference>
<feature type="binding site" evidence="14">
    <location>
        <position position="877"/>
    </location>
    <ligand>
        <name>ATP</name>
        <dbReference type="ChEBI" id="CHEBI:30616"/>
    </ligand>
</feature>
<feature type="region of interest" description="Disordered" evidence="17">
    <location>
        <begin position="1189"/>
        <end position="1215"/>
    </location>
</feature>
<dbReference type="GO" id="GO:0045332">
    <property type="term" value="P:phospholipid translocation"/>
    <property type="evidence" value="ECO:0007669"/>
    <property type="project" value="TreeGrafter"/>
</dbReference>
<dbReference type="Gene3D" id="3.40.1110.10">
    <property type="entry name" value="Calcium-transporting ATPase, cytoplasmic domain N"/>
    <property type="match status" value="1"/>
</dbReference>
<dbReference type="SUPFAM" id="SSF81660">
    <property type="entry name" value="Metal cation-transporting ATPase, ATP-binding domain N"/>
    <property type="match status" value="1"/>
</dbReference>
<dbReference type="PRINTS" id="PR00119">
    <property type="entry name" value="CATATPASE"/>
</dbReference>
<feature type="binding site" evidence="14">
    <location>
        <position position="755"/>
    </location>
    <ligand>
        <name>ATP</name>
        <dbReference type="ChEBI" id="CHEBI:30616"/>
    </ligand>
</feature>
<evidence type="ECO:0000256" key="15">
    <source>
        <dbReference type="PIRSR" id="PIRSR606539-3"/>
    </source>
</evidence>
<feature type="binding site" evidence="14">
    <location>
        <position position="852"/>
    </location>
    <ligand>
        <name>ATP</name>
        <dbReference type="ChEBI" id="CHEBI:30616"/>
    </ligand>
</feature>
<evidence type="ECO:0000256" key="1">
    <source>
        <dbReference type="ARBA" id="ARBA00004127"/>
    </source>
</evidence>
<dbReference type="GO" id="GO:0140326">
    <property type="term" value="F:ATPase-coupled intramembrane lipid transporter activity"/>
    <property type="evidence" value="ECO:0007669"/>
    <property type="project" value="UniProtKB-EC"/>
</dbReference>
<feature type="transmembrane region" description="Helical" evidence="16">
    <location>
        <begin position="1012"/>
        <end position="1035"/>
    </location>
</feature>
<comment type="subcellular location">
    <subcellularLocation>
        <location evidence="1">Endomembrane system</location>
        <topology evidence="1">Multi-pass membrane protein</topology>
    </subcellularLocation>
    <subcellularLocation>
        <location evidence="16">Membrane</location>
        <topology evidence="16">Multi-pass membrane protein</topology>
    </subcellularLocation>
</comment>
<evidence type="ECO:0000256" key="13">
    <source>
        <dbReference type="PIRSR" id="PIRSR606539-1"/>
    </source>
</evidence>
<feature type="domain" description="P-type ATPase N-terminal" evidence="18">
    <location>
        <begin position="46"/>
        <end position="108"/>
    </location>
</feature>
<dbReference type="SFLD" id="SFLDF00027">
    <property type="entry name" value="p-type_atpase"/>
    <property type="match status" value="1"/>
</dbReference>
<feature type="region of interest" description="Disordered" evidence="17">
    <location>
        <begin position="1"/>
        <end position="33"/>
    </location>
</feature>
<feature type="binding site" evidence="14">
    <location>
        <position position="556"/>
    </location>
    <ligand>
        <name>ATP</name>
        <dbReference type="ChEBI" id="CHEBI:30616"/>
    </ligand>
</feature>
<dbReference type="OrthoDB" id="377733at2759"/>
<evidence type="ECO:0000256" key="4">
    <source>
        <dbReference type="ARBA" id="ARBA00022692"/>
    </source>
</evidence>
<dbReference type="Pfam" id="PF13246">
    <property type="entry name" value="Cation_ATPase"/>
    <property type="match status" value="1"/>
</dbReference>
<feature type="transmembrane region" description="Helical" evidence="16">
    <location>
        <begin position="321"/>
        <end position="340"/>
    </location>
</feature>
<feature type="binding site" evidence="14">
    <location>
        <position position="754"/>
    </location>
    <ligand>
        <name>ATP</name>
        <dbReference type="ChEBI" id="CHEBI:30616"/>
    </ligand>
</feature>
<feature type="binding site" evidence="15">
    <location>
        <position position="873"/>
    </location>
    <ligand>
        <name>Mg(2+)</name>
        <dbReference type="ChEBI" id="CHEBI:18420"/>
    </ligand>
</feature>
<keyword evidence="10 16" id="KW-1133">Transmembrane helix</keyword>
<evidence type="ECO:0000256" key="5">
    <source>
        <dbReference type="ARBA" id="ARBA00022723"/>
    </source>
</evidence>
<dbReference type="InterPro" id="IPR018303">
    <property type="entry name" value="ATPase_P-typ_P_site"/>
</dbReference>
<comment type="cofactor">
    <cofactor evidence="15">
        <name>Mg(2+)</name>
        <dbReference type="ChEBI" id="CHEBI:18420"/>
    </cofactor>
</comment>
<evidence type="ECO:0000256" key="3">
    <source>
        <dbReference type="ARBA" id="ARBA00022448"/>
    </source>
</evidence>
<feature type="binding site" evidence="14">
    <location>
        <position position="753"/>
    </location>
    <ligand>
        <name>ATP</name>
        <dbReference type="ChEBI" id="CHEBI:30616"/>
    </ligand>
</feature>
<dbReference type="EC" id="7.6.2.1" evidence="16"/>
<dbReference type="InterPro" id="IPR008250">
    <property type="entry name" value="ATPase_P-typ_transduc_dom_A_sf"/>
</dbReference>
<dbReference type="GO" id="GO:0005524">
    <property type="term" value="F:ATP binding"/>
    <property type="evidence" value="ECO:0007669"/>
    <property type="project" value="UniProtKB-UniRule"/>
</dbReference>
<dbReference type="Pfam" id="PF16212">
    <property type="entry name" value="PhoLip_ATPase_C"/>
    <property type="match status" value="1"/>
</dbReference>
<dbReference type="PANTHER" id="PTHR24092:SF180">
    <property type="entry name" value="PHOSPHOLIPID-TRANSPORTING ATPASE DNF1-RELATED"/>
    <property type="match status" value="1"/>
</dbReference>
<dbReference type="Gene3D" id="3.40.50.1000">
    <property type="entry name" value="HAD superfamily/HAD-like"/>
    <property type="match status" value="1"/>
</dbReference>
<evidence type="ECO:0000256" key="6">
    <source>
        <dbReference type="ARBA" id="ARBA00022741"/>
    </source>
</evidence>
<dbReference type="GO" id="GO:0005886">
    <property type="term" value="C:plasma membrane"/>
    <property type="evidence" value="ECO:0007669"/>
    <property type="project" value="TreeGrafter"/>
</dbReference>
<dbReference type="PROSITE" id="PS00154">
    <property type="entry name" value="ATPASE_E1_E2"/>
    <property type="match status" value="1"/>
</dbReference>
<accession>W4FH78</accession>
<feature type="compositionally biased region" description="Low complexity" evidence="17">
    <location>
        <begin position="1194"/>
        <end position="1206"/>
    </location>
</feature>
<feature type="domain" description="P-type ATPase C-terminal" evidence="19">
    <location>
        <begin position="899"/>
        <end position="1146"/>
    </location>
</feature>
<gene>
    <name evidence="20" type="ORF">H257_16807</name>
</gene>
<dbReference type="InterPro" id="IPR023299">
    <property type="entry name" value="ATPase_P-typ_cyto_dom_N"/>
</dbReference>
<dbReference type="GO" id="GO:0016887">
    <property type="term" value="F:ATP hydrolysis activity"/>
    <property type="evidence" value="ECO:0007669"/>
    <property type="project" value="InterPro"/>
</dbReference>
<organism evidence="20">
    <name type="scientific">Aphanomyces astaci</name>
    <name type="common">Crayfish plague agent</name>
    <dbReference type="NCBI Taxonomy" id="112090"/>
    <lineage>
        <taxon>Eukaryota</taxon>
        <taxon>Sar</taxon>
        <taxon>Stramenopiles</taxon>
        <taxon>Oomycota</taxon>
        <taxon>Saprolegniomycetes</taxon>
        <taxon>Saprolegniales</taxon>
        <taxon>Verrucalvaceae</taxon>
        <taxon>Aphanomyces</taxon>
    </lineage>
</organism>
<evidence type="ECO:0000259" key="18">
    <source>
        <dbReference type="Pfam" id="PF16209"/>
    </source>
</evidence>
<feature type="transmembrane region" description="Helical" evidence="16">
    <location>
        <begin position="380"/>
        <end position="403"/>
    </location>
</feature>
<evidence type="ECO:0000256" key="10">
    <source>
        <dbReference type="ARBA" id="ARBA00022989"/>
    </source>
</evidence>
<evidence type="ECO:0000256" key="14">
    <source>
        <dbReference type="PIRSR" id="PIRSR606539-2"/>
    </source>
</evidence>
<evidence type="ECO:0000256" key="9">
    <source>
        <dbReference type="ARBA" id="ARBA00022967"/>
    </source>
</evidence>
<feature type="binding site" evidence="14">
    <location>
        <position position="439"/>
    </location>
    <ligand>
        <name>ATP</name>
        <dbReference type="ChEBI" id="CHEBI:30616"/>
    </ligand>
</feature>
<comment type="similarity">
    <text evidence="2 16">Belongs to the cation transport ATPase (P-type) (TC 3.A.3) family. Type IV subfamily.</text>
</comment>
<feature type="transmembrane region" description="Helical" evidence="16">
    <location>
        <begin position="1047"/>
        <end position="1066"/>
    </location>
</feature>
<keyword evidence="7 14" id="KW-0067">ATP-binding</keyword>
<feature type="binding site" evidence="15">
    <location>
        <position position="441"/>
    </location>
    <ligand>
        <name>Mg(2+)</name>
        <dbReference type="ChEBI" id="CHEBI:18420"/>
    </ligand>
</feature>
<dbReference type="InterPro" id="IPR006539">
    <property type="entry name" value="P-type_ATPase_IV"/>
</dbReference>
<evidence type="ECO:0000256" key="8">
    <source>
        <dbReference type="ARBA" id="ARBA00022842"/>
    </source>
</evidence>
<evidence type="ECO:0000259" key="19">
    <source>
        <dbReference type="Pfam" id="PF16212"/>
    </source>
</evidence>
<keyword evidence="8 15" id="KW-0460">Magnesium</keyword>
<dbReference type="InterPro" id="IPR032631">
    <property type="entry name" value="P-type_ATPase_N"/>
</dbReference>
<dbReference type="SUPFAM" id="SSF81665">
    <property type="entry name" value="Calcium ATPase, transmembrane domain M"/>
    <property type="match status" value="1"/>
</dbReference>
<dbReference type="NCBIfam" id="TIGR01494">
    <property type="entry name" value="ATPase_P-type"/>
    <property type="match status" value="1"/>
</dbReference>
<comment type="catalytic activity">
    <reaction evidence="12 16">
        <text>ATP + H2O + phospholipidSide 1 = ADP + phosphate + phospholipidSide 2.</text>
        <dbReference type="EC" id="7.6.2.1"/>
    </reaction>
</comment>
<feature type="compositionally biased region" description="Low complexity" evidence="17">
    <location>
        <begin position="7"/>
        <end position="17"/>
    </location>
</feature>
<feature type="binding site" evidence="15">
    <location>
        <position position="877"/>
    </location>
    <ligand>
        <name>Mg(2+)</name>
        <dbReference type="ChEBI" id="CHEBI:18420"/>
    </ligand>
</feature>
<dbReference type="InterPro" id="IPR044492">
    <property type="entry name" value="P_typ_ATPase_HD_dom"/>
</dbReference>
<reference evidence="20" key="1">
    <citation type="submission" date="2013-12" db="EMBL/GenBank/DDBJ databases">
        <title>The Genome Sequence of Aphanomyces astaci APO3.</title>
        <authorList>
            <consortium name="The Broad Institute Genomics Platform"/>
            <person name="Russ C."/>
            <person name="Tyler B."/>
            <person name="van West P."/>
            <person name="Dieguez-Uribeondo J."/>
            <person name="Young S.K."/>
            <person name="Zeng Q."/>
            <person name="Gargeya S."/>
            <person name="Fitzgerald M."/>
            <person name="Abouelleil A."/>
            <person name="Alvarado L."/>
            <person name="Chapman S.B."/>
            <person name="Gainer-Dewar J."/>
            <person name="Goldberg J."/>
            <person name="Griggs A."/>
            <person name="Gujja S."/>
            <person name="Hansen M."/>
            <person name="Howarth C."/>
            <person name="Imamovic A."/>
            <person name="Ireland A."/>
            <person name="Larimer J."/>
            <person name="McCowan C."/>
            <person name="Murphy C."/>
            <person name="Pearson M."/>
            <person name="Poon T.W."/>
            <person name="Priest M."/>
            <person name="Roberts A."/>
            <person name="Saif S."/>
            <person name="Shea T."/>
            <person name="Sykes S."/>
            <person name="Wortman J."/>
            <person name="Nusbaum C."/>
            <person name="Birren B."/>
        </authorList>
    </citation>
    <scope>NUCLEOTIDE SEQUENCE [LARGE SCALE GENOMIC DNA]</scope>
    <source>
        <strain evidence="20">APO3</strain>
    </source>
</reference>
<dbReference type="GO" id="GO:0012505">
    <property type="term" value="C:endomembrane system"/>
    <property type="evidence" value="ECO:0007669"/>
    <property type="project" value="UniProtKB-SubCell"/>
</dbReference>
<keyword evidence="5 15" id="KW-0479">Metal-binding</keyword>
<feature type="binding site" evidence="14">
    <location>
        <position position="666"/>
    </location>
    <ligand>
        <name>ATP</name>
        <dbReference type="ChEBI" id="CHEBI:30616"/>
    </ligand>
</feature>
<evidence type="ECO:0000313" key="20">
    <source>
        <dbReference type="EMBL" id="ETV66877.1"/>
    </source>
</evidence>
<dbReference type="InterPro" id="IPR032630">
    <property type="entry name" value="P_typ_ATPase_c"/>
</dbReference>
<feature type="transmembrane region" description="Helical" evidence="16">
    <location>
        <begin position="1073"/>
        <end position="1097"/>
    </location>
</feature>
<dbReference type="InterPro" id="IPR023298">
    <property type="entry name" value="ATPase_P-typ_TM_dom_sf"/>
</dbReference>
<dbReference type="SUPFAM" id="SSF56784">
    <property type="entry name" value="HAD-like"/>
    <property type="match status" value="1"/>
</dbReference>
<name>W4FH78_APHAT</name>
<dbReference type="InterPro" id="IPR036412">
    <property type="entry name" value="HAD-like_sf"/>
</dbReference>
<evidence type="ECO:0000256" key="11">
    <source>
        <dbReference type="ARBA" id="ARBA00023136"/>
    </source>
</evidence>
<dbReference type="PANTHER" id="PTHR24092">
    <property type="entry name" value="PROBABLE PHOSPHOLIPID-TRANSPORTING ATPASE"/>
    <property type="match status" value="1"/>
</dbReference>
<dbReference type="AlphaFoldDB" id="W4FH78"/>
<dbReference type="SFLD" id="SFLDG00002">
    <property type="entry name" value="C1.7:_P-type_atpase_like"/>
    <property type="match status" value="1"/>
</dbReference>
<feature type="active site" description="4-aspartylphosphate intermediate" evidence="13">
    <location>
        <position position="439"/>
    </location>
</feature>
<feature type="binding site" evidence="14">
    <location>
        <position position="441"/>
    </location>
    <ligand>
        <name>ATP</name>
        <dbReference type="ChEBI" id="CHEBI:30616"/>
    </ligand>
</feature>
<feature type="binding site" evidence="14">
    <location>
        <position position="440"/>
    </location>
    <ligand>
        <name>ATP</name>
        <dbReference type="ChEBI" id="CHEBI:30616"/>
    </ligand>
</feature>
<feature type="binding site" evidence="14">
    <location>
        <position position="876"/>
    </location>
    <ligand>
        <name>ATP</name>
        <dbReference type="ChEBI" id="CHEBI:30616"/>
    </ligand>
</feature>
<evidence type="ECO:0000256" key="12">
    <source>
        <dbReference type="ARBA" id="ARBA00034036"/>
    </source>
</evidence>
<keyword evidence="6 14" id="KW-0547">Nucleotide-binding</keyword>
<dbReference type="GeneID" id="20818803"/>
<evidence type="ECO:0000256" key="2">
    <source>
        <dbReference type="ARBA" id="ARBA00008109"/>
    </source>
</evidence>
<keyword evidence="4 16" id="KW-0812">Transmembrane</keyword>
<sequence length="1268" mass="140581">MGQGDVPTAGTAAPGTAYREITKSPKPSSAEITTDNAAPSEYRQLYLNPRGNEVHGPFCTNVVITSKYTVWSFLPKFTVESFAKLANAYFLVVSALQCIPAISNTNGIPSSLPVLLFILAVDGTLAIIEDRRRHLADEEANSAKCNVVNRSTGALETILWSALQVGQIVKLDNRGTAPADLLILAVHEVDVDHKAGICYVETKSLDGETNLKLRQAMESTLEVQTEAEVSALHGRVECEQPNKAISRFAGSFFVDQHDGYIANDPISIKNILLRGCQLRNTEWMYGLVLNTGPDTKIMQSSAKPVAKWSSINGQVNRMIQWLLLLLVLLCSGSATAYVFWDNTFNAYACATAVPPTCYLSLETNSAVQRWFVGFGQYFLLMYQIIPVSLYVTISTVMFLQAIFMSWDLDMYFEELDVRMIVRTMGLNEELGQISYVFSDKTGTLTCNVMEFRKCSINGVSYGLGTTEIGRAALKRKGLPVPEVPVSKKGAKVPYVNFEDPRLHQKLTAIPLNSSTNWTKEAEFFLHLAICHTVIPEQATDKHGDAVLRYSASSPDEQALVSAAKFFGFAFESRGLGVARVRVTNKSLQQDPSASSELWEFKVLDVLEFNSDRKRMSCVVQDPNGAFMLLTKGADNVITPLLANDNDADVVAATLEQLQTFADDGLRTLTIAKKVIPTAYYHQWTKRYKAACASLDQIDKRKNGHPNDIDACMVEMEQDLVLLGATAIEDKLQDNVPRAIARLMEAGMKVWVLTGDKQETAINIAYACQLMDNDMMQYVFNLDEYPDLASLRASLALCVADLDQVEITRRSLVIDGDALEMVMADTDDACAMFLKVAMECASVVCCRVSPSQKAEVVGLVRANNVKARTLAIGDGANDVAMIQRAHVGVGICGMEGMQAVNSSDYAIGQFYFLEKLLLHHGRLNYVRMSKLVGYMFYKNIMMALAQYFYLYTTGSSGQKAYSEIAFQAYNLAFTSMPIVVLGVFDYDVPWAVGQRFPALYKPGITGELFNTTVFFKWIAASIFESAVIFIVTVYGYNQLEQGLGSGDLQQYGILLFALVVFVCNFKIIPMQQSWLVIGGVVWWLGVLSYIPLCLYLESSWYWLSSSDFGATQNTLDGGVFWLIIPVASGMCLLRFFSWVVFQRRFYPFLWQVVQEKYVLGQLESPPCRDVETGTRPVDDTFHEGAGGYLRHSHHSTSSSQSVSRRNSGFAFSSDPQSSMAEGIMITSTKDSRASAMKTAEGRIRVTRLEQRSSDYALTREAKQPSGYFI</sequence>
<dbReference type="InterPro" id="IPR001757">
    <property type="entry name" value="P_typ_ATPase"/>
</dbReference>
<dbReference type="RefSeq" id="XP_009843680.1">
    <property type="nucleotide sequence ID" value="XM_009845378.1"/>
</dbReference>
<evidence type="ECO:0000256" key="16">
    <source>
        <dbReference type="RuleBase" id="RU362033"/>
    </source>
</evidence>
<keyword evidence="3" id="KW-0813">Transport</keyword>
<dbReference type="Pfam" id="PF16209">
    <property type="entry name" value="PhoLip_ATPase_N"/>
    <property type="match status" value="1"/>
</dbReference>
<keyword evidence="11 16" id="KW-0472">Membrane</keyword>
<dbReference type="SFLD" id="SFLDS00003">
    <property type="entry name" value="Haloacid_Dehalogenase"/>
    <property type="match status" value="1"/>
</dbReference>
<feature type="binding site" evidence="15">
    <location>
        <position position="439"/>
    </location>
    <ligand>
        <name>Mg(2+)</name>
        <dbReference type="ChEBI" id="CHEBI:18420"/>
    </ligand>
</feature>
<dbReference type="VEuPathDB" id="FungiDB:H257_16807"/>
<feature type="binding site" evidence="14">
    <location>
        <position position="608"/>
    </location>
    <ligand>
        <name>ATP</name>
        <dbReference type="ChEBI" id="CHEBI:30616"/>
    </ligand>
</feature>
<feature type="binding site" evidence="14">
    <location>
        <position position="631"/>
    </location>
    <ligand>
        <name>ATP</name>
        <dbReference type="ChEBI" id="CHEBI:30616"/>
    </ligand>
</feature>
<feature type="binding site" evidence="14">
    <location>
        <position position="846"/>
    </location>
    <ligand>
        <name>ATP</name>
        <dbReference type="ChEBI" id="CHEBI:30616"/>
    </ligand>
</feature>
<feature type="transmembrane region" description="Helical" evidence="16">
    <location>
        <begin position="1117"/>
        <end position="1140"/>
    </location>
</feature>
<protein>
    <recommendedName>
        <fullName evidence="16">Phospholipid-transporting ATPase</fullName>
        <ecNumber evidence="16">7.6.2.1</ecNumber>
    </recommendedName>
</protein>
<proteinExistence type="inferred from homology"/>
<dbReference type="SUPFAM" id="SSF81653">
    <property type="entry name" value="Calcium ATPase, transduction domain A"/>
    <property type="match status" value="1"/>
</dbReference>
<feature type="transmembrane region" description="Helical" evidence="16">
    <location>
        <begin position="930"/>
        <end position="950"/>
    </location>
</feature>
<evidence type="ECO:0000256" key="7">
    <source>
        <dbReference type="ARBA" id="ARBA00022840"/>
    </source>
</evidence>
<dbReference type="InterPro" id="IPR023214">
    <property type="entry name" value="HAD_sf"/>
</dbReference>
<dbReference type="STRING" id="112090.W4FH78"/>
<dbReference type="Gene3D" id="2.70.150.10">
    <property type="entry name" value="Calcium-transporting ATPase, cytoplasmic transduction domain A"/>
    <property type="match status" value="1"/>
</dbReference>
<keyword evidence="9 16" id="KW-1278">Translocase</keyword>